<keyword evidence="3 4" id="KW-0443">Lipid metabolism</keyword>
<protein>
    <submittedName>
        <fullName evidence="7">Patatin-like phospholipase domain containing 8</fullName>
    </submittedName>
</protein>
<dbReference type="CDD" id="cd07211">
    <property type="entry name" value="Pat_PNPLA8"/>
    <property type="match status" value="1"/>
</dbReference>
<evidence type="ECO:0000256" key="2">
    <source>
        <dbReference type="ARBA" id="ARBA00022963"/>
    </source>
</evidence>
<dbReference type="GO" id="GO:0016020">
    <property type="term" value="C:membrane"/>
    <property type="evidence" value="ECO:0007669"/>
    <property type="project" value="TreeGrafter"/>
</dbReference>
<feature type="short sequence motif" description="DGA/G" evidence="4">
    <location>
        <begin position="602"/>
        <end position="604"/>
    </location>
</feature>
<reference evidence="7" key="1">
    <citation type="submission" date="2025-08" db="UniProtKB">
        <authorList>
            <consortium name="Ensembl"/>
        </authorList>
    </citation>
    <scope>IDENTIFICATION</scope>
</reference>
<dbReference type="Proteomes" id="UP000694388">
    <property type="component" value="Unplaced"/>
</dbReference>
<dbReference type="GeneTree" id="ENSGT00940000154738"/>
<feature type="coiled-coil region" evidence="5">
    <location>
        <begin position="311"/>
        <end position="361"/>
    </location>
</feature>
<dbReference type="GO" id="GO:0047499">
    <property type="term" value="F:calcium-independent phospholipase A2 activity"/>
    <property type="evidence" value="ECO:0007669"/>
    <property type="project" value="TreeGrafter"/>
</dbReference>
<keyword evidence="8" id="KW-1185">Reference proteome</keyword>
<evidence type="ECO:0000256" key="4">
    <source>
        <dbReference type="PROSITE-ProRule" id="PRU01161"/>
    </source>
</evidence>
<evidence type="ECO:0000313" key="8">
    <source>
        <dbReference type="Proteomes" id="UP000694388"/>
    </source>
</evidence>
<feature type="domain" description="PNPLA" evidence="6">
    <location>
        <begin position="420"/>
        <end position="615"/>
    </location>
</feature>
<keyword evidence="5" id="KW-0175">Coiled coil</keyword>
<organism evidence="7 8">
    <name type="scientific">Eptatretus burgeri</name>
    <name type="common">Inshore hagfish</name>
    <dbReference type="NCBI Taxonomy" id="7764"/>
    <lineage>
        <taxon>Eukaryota</taxon>
        <taxon>Metazoa</taxon>
        <taxon>Chordata</taxon>
        <taxon>Craniata</taxon>
        <taxon>Vertebrata</taxon>
        <taxon>Cyclostomata</taxon>
        <taxon>Myxini</taxon>
        <taxon>Myxiniformes</taxon>
        <taxon>Myxinidae</taxon>
        <taxon>Eptatretinae</taxon>
        <taxon>Eptatretus</taxon>
    </lineage>
</organism>
<accession>A0A8C4WUC1</accession>
<dbReference type="AlphaFoldDB" id="A0A8C4WUC1"/>
<keyword evidence="2 4" id="KW-0442">Lipid degradation</keyword>
<sequence>MKQLGSQKTHPVTVLASGTQRKCGDYFACFKAAVIALTGSPVSGTSSWRGNLLSNVIVTSVSLWRKFVSQAGLVPVSTGYCPLFSSHPPISTSTLRSTHFFINEKSVRWTTSTSGLNDLLKESKLQLLENGSSDTVKEIKSGLFHISSMSTNFGETYRQLAKHINSYFWKYKGEVGPAAEKPDNEGMISDGELKALRSHFRTGEFSKYRSGSKSHEKASAVGTPVVQALVDLQDRQLAKKSLVVLSPGQSLRDALGYWTSRIKKSTPEKLQVRQNETECTVGKVNKPAPAKQLPDSAGSISPGIVAEIPAEKALEEKVRKIRQQHAKVIARASVDGRTRALVQALQRARNADTQMARAEELCDHLLNFNEASSVAVKEGAVYCLLRLRTLGPAAVSSVAREALALLGYADPVRGRGICVLSIDGGGTKGIVALETLRVLTELTGKRVHEMFDFICGVSTGAILAVMLGVFRIPLEDCSELYRQLGSEIFTRNYLLGTMQMGWRHAFYDSDEWEAILREKMGENLMIEIARDPACPKVAAVSALVSHGTPIKAYVFRSYGLAPGSPSHHPGGCENKLWQALRASSAAPGYFQEFRLGEHLHQDGGIVLNNPCALALHESRLLWPDTSLQCVVSLGTGRTLRPSGPLLTHTSLRTKLSHILSSAIDTEEVHTTLDGLLPHGSYFRLNPIVSDELSLDESRPERLLQLREDALLYLHRNRPKLQRAAHCLAQPRSTHSRIADCIRLALACTESWRLWPSSSSLSCSHDIHFTGLLCHPLKCWPHPNHSQSLIAQPLNTIAR</sequence>
<evidence type="ECO:0000256" key="3">
    <source>
        <dbReference type="ARBA" id="ARBA00023098"/>
    </source>
</evidence>
<feature type="active site" description="Nucleophile" evidence="4">
    <location>
        <position position="458"/>
    </location>
</feature>
<reference evidence="7" key="2">
    <citation type="submission" date="2025-09" db="UniProtKB">
        <authorList>
            <consortium name="Ensembl"/>
        </authorList>
    </citation>
    <scope>IDENTIFICATION</scope>
</reference>
<evidence type="ECO:0000313" key="7">
    <source>
        <dbReference type="Ensembl" id="ENSEBUP00000011477.1"/>
    </source>
</evidence>
<evidence type="ECO:0000256" key="5">
    <source>
        <dbReference type="SAM" id="Coils"/>
    </source>
</evidence>
<feature type="short sequence motif" description="GXGXXG" evidence="4">
    <location>
        <begin position="424"/>
        <end position="429"/>
    </location>
</feature>
<dbReference type="InterPro" id="IPR002641">
    <property type="entry name" value="PNPLA_dom"/>
</dbReference>
<dbReference type="PANTHER" id="PTHR24185">
    <property type="entry name" value="CALCIUM-INDEPENDENT PHOSPHOLIPASE A2-GAMMA"/>
    <property type="match status" value="1"/>
</dbReference>
<keyword evidence="1 4" id="KW-0378">Hydrolase</keyword>
<name>A0A8C4WUC1_EPTBU</name>
<evidence type="ECO:0000259" key="6">
    <source>
        <dbReference type="PROSITE" id="PS51635"/>
    </source>
</evidence>
<dbReference type="GO" id="GO:0016042">
    <property type="term" value="P:lipid catabolic process"/>
    <property type="evidence" value="ECO:0007669"/>
    <property type="project" value="UniProtKB-UniRule"/>
</dbReference>
<dbReference type="InterPro" id="IPR016035">
    <property type="entry name" value="Acyl_Trfase/lysoPLipase"/>
</dbReference>
<dbReference type="Pfam" id="PF01734">
    <property type="entry name" value="Patatin"/>
    <property type="match status" value="1"/>
</dbReference>
<dbReference type="GO" id="GO:0019369">
    <property type="term" value="P:arachidonate metabolic process"/>
    <property type="evidence" value="ECO:0007669"/>
    <property type="project" value="TreeGrafter"/>
</dbReference>
<dbReference type="PANTHER" id="PTHR24185:SF1">
    <property type="entry name" value="CALCIUM-INDEPENDENT PHOSPHOLIPASE A2-GAMMA"/>
    <property type="match status" value="1"/>
</dbReference>
<proteinExistence type="predicted"/>
<dbReference type="InterPro" id="IPR045217">
    <property type="entry name" value="PNPLA8-like"/>
</dbReference>
<feature type="active site" description="Proton acceptor" evidence="4">
    <location>
        <position position="602"/>
    </location>
</feature>
<dbReference type="PROSITE" id="PS51635">
    <property type="entry name" value="PNPLA"/>
    <property type="match status" value="1"/>
</dbReference>
<feature type="short sequence motif" description="GXSXG" evidence="4">
    <location>
        <begin position="456"/>
        <end position="460"/>
    </location>
</feature>
<dbReference type="Gene3D" id="3.40.1090.10">
    <property type="entry name" value="Cytosolic phospholipase A2 catalytic domain"/>
    <property type="match status" value="1"/>
</dbReference>
<evidence type="ECO:0000256" key="1">
    <source>
        <dbReference type="ARBA" id="ARBA00022801"/>
    </source>
</evidence>
<dbReference type="SUPFAM" id="SSF52151">
    <property type="entry name" value="FabD/lysophospholipase-like"/>
    <property type="match status" value="1"/>
</dbReference>
<dbReference type="Ensembl" id="ENSEBUT00000012047.1">
    <property type="protein sequence ID" value="ENSEBUP00000011477.1"/>
    <property type="gene ID" value="ENSEBUG00000007356.1"/>
</dbReference>